<dbReference type="EMBL" id="JAQIZT010000008">
    <property type="protein sequence ID" value="KAJ6987129.1"/>
    <property type="molecule type" value="Genomic_DNA"/>
</dbReference>
<organism evidence="1 2">
    <name type="scientific">Populus alba x Populus x berolinensis</name>
    <dbReference type="NCBI Taxonomy" id="444605"/>
    <lineage>
        <taxon>Eukaryota</taxon>
        <taxon>Viridiplantae</taxon>
        <taxon>Streptophyta</taxon>
        <taxon>Embryophyta</taxon>
        <taxon>Tracheophyta</taxon>
        <taxon>Spermatophyta</taxon>
        <taxon>Magnoliopsida</taxon>
        <taxon>eudicotyledons</taxon>
        <taxon>Gunneridae</taxon>
        <taxon>Pentapetalae</taxon>
        <taxon>rosids</taxon>
        <taxon>fabids</taxon>
        <taxon>Malpighiales</taxon>
        <taxon>Salicaceae</taxon>
        <taxon>Saliceae</taxon>
        <taxon>Populus</taxon>
    </lineage>
</organism>
<keyword evidence="2" id="KW-1185">Reference proteome</keyword>
<protein>
    <submittedName>
        <fullName evidence="1">Uncharacterized protein</fullName>
    </submittedName>
</protein>
<dbReference type="Proteomes" id="UP001164929">
    <property type="component" value="Chromosome 8"/>
</dbReference>
<sequence length="21" mass="2599">MAMEMRSMNRQHCRRCNAMEI</sequence>
<gene>
    <name evidence="1" type="ORF">NC653_020376</name>
</gene>
<comment type="caution">
    <text evidence="1">The sequence shown here is derived from an EMBL/GenBank/DDBJ whole genome shotgun (WGS) entry which is preliminary data.</text>
</comment>
<evidence type="ECO:0000313" key="1">
    <source>
        <dbReference type="EMBL" id="KAJ6987129.1"/>
    </source>
</evidence>
<proteinExistence type="predicted"/>
<accession>A0AAD6QCC1</accession>
<dbReference type="AlphaFoldDB" id="A0AAD6QCC1"/>
<reference evidence="1" key="1">
    <citation type="journal article" date="2023" name="Mol. Ecol. Resour.">
        <title>Chromosome-level genome assembly of a triploid poplar Populus alba 'Berolinensis'.</title>
        <authorList>
            <person name="Chen S."/>
            <person name="Yu Y."/>
            <person name="Wang X."/>
            <person name="Wang S."/>
            <person name="Zhang T."/>
            <person name="Zhou Y."/>
            <person name="He R."/>
            <person name="Meng N."/>
            <person name="Wang Y."/>
            <person name="Liu W."/>
            <person name="Liu Z."/>
            <person name="Liu J."/>
            <person name="Guo Q."/>
            <person name="Huang H."/>
            <person name="Sederoff R.R."/>
            <person name="Wang G."/>
            <person name="Qu G."/>
            <person name="Chen S."/>
        </authorList>
    </citation>
    <scope>NUCLEOTIDE SEQUENCE</scope>
    <source>
        <strain evidence="1">SC-2020</strain>
    </source>
</reference>
<name>A0AAD6QCC1_9ROSI</name>
<evidence type="ECO:0000313" key="2">
    <source>
        <dbReference type="Proteomes" id="UP001164929"/>
    </source>
</evidence>